<organism evidence="1 2">
    <name type="scientific">Fusarium duplospermum</name>
    <dbReference type="NCBI Taxonomy" id="1325734"/>
    <lineage>
        <taxon>Eukaryota</taxon>
        <taxon>Fungi</taxon>
        <taxon>Dikarya</taxon>
        <taxon>Ascomycota</taxon>
        <taxon>Pezizomycotina</taxon>
        <taxon>Sordariomycetes</taxon>
        <taxon>Hypocreomycetidae</taxon>
        <taxon>Hypocreales</taxon>
        <taxon>Nectriaceae</taxon>
        <taxon>Fusarium</taxon>
        <taxon>Fusarium solani species complex</taxon>
    </lineage>
</organism>
<evidence type="ECO:0000313" key="2">
    <source>
        <dbReference type="Proteomes" id="UP000288168"/>
    </source>
</evidence>
<comment type="caution">
    <text evidence="1">The sequence shown here is derived from an EMBL/GenBank/DDBJ whole genome shotgun (WGS) entry which is preliminary data.</text>
</comment>
<gene>
    <name evidence="1" type="ORF">CEP54_012946</name>
</gene>
<keyword evidence="2" id="KW-1185">Reference proteome</keyword>
<dbReference type="EMBL" id="NKCI01000197">
    <property type="protein sequence ID" value="RSL48424.1"/>
    <property type="molecule type" value="Genomic_DNA"/>
</dbReference>
<dbReference type="AlphaFoldDB" id="A0A428P5X1"/>
<dbReference type="Proteomes" id="UP000288168">
    <property type="component" value="Unassembled WGS sequence"/>
</dbReference>
<sequence length="68" mass="7704">MLIGKEHNAGERRPGYPWFKRVCTRVVGDPAFTTAPSRIRALIQRKAAIFSMGYADFNYDKEHVSSTS</sequence>
<reference evidence="1 2" key="1">
    <citation type="submission" date="2017-06" db="EMBL/GenBank/DDBJ databases">
        <title>Comparative genomic analysis of Ambrosia Fusariam Clade fungi.</title>
        <authorList>
            <person name="Stajich J.E."/>
            <person name="Carrillo J."/>
            <person name="Kijimoto T."/>
            <person name="Eskalen A."/>
            <person name="O'Donnell K."/>
            <person name="Kasson M."/>
        </authorList>
    </citation>
    <scope>NUCLEOTIDE SEQUENCE [LARGE SCALE GENOMIC DNA]</scope>
    <source>
        <strain evidence="1 2">NRRL62584</strain>
    </source>
</reference>
<evidence type="ECO:0000313" key="1">
    <source>
        <dbReference type="EMBL" id="RSL48424.1"/>
    </source>
</evidence>
<name>A0A428P5X1_9HYPO</name>
<accession>A0A428P5X1</accession>
<protein>
    <submittedName>
        <fullName evidence="1">Uncharacterized protein</fullName>
    </submittedName>
</protein>
<proteinExistence type="predicted"/>